<gene>
    <name evidence="2" type="ORF">L484_022593</name>
</gene>
<protein>
    <submittedName>
        <fullName evidence="2">Uncharacterized protein</fullName>
    </submittedName>
</protein>
<dbReference type="Proteomes" id="UP000030645">
    <property type="component" value="Unassembled WGS sequence"/>
</dbReference>
<dbReference type="STRING" id="981085.W9RIW6"/>
<sequence length="195" mass="21082">MTSGKATGQAFPLKTGQNRGREGPPITEPVNLAYPALLGHRSQLCFTQIVSIALSLSVGSGAQRCGGNHWAGSFLIELDGKLAVRNSSGQGEEWGHPCGINPINGNLAVSQGLTTALNGACFQNTIPLFPFFGATFFFLRDGVGMYNNLFFEDAREQLLGQLRKKCWNLMGKDKVVGYISICHFRVGTHEDVGFD</sequence>
<evidence type="ECO:0000313" key="3">
    <source>
        <dbReference type="Proteomes" id="UP000030645"/>
    </source>
</evidence>
<dbReference type="EMBL" id="KE344693">
    <property type="protein sequence ID" value="EXB75916.1"/>
    <property type="molecule type" value="Genomic_DNA"/>
</dbReference>
<feature type="region of interest" description="Disordered" evidence="1">
    <location>
        <begin position="1"/>
        <end position="26"/>
    </location>
</feature>
<evidence type="ECO:0000256" key="1">
    <source>
        <dbReference type="SAM" id="MobiDB-lite"/>
    </source>
</evidence>
<name>W9RIW6_9ROSA</name>
<dbReference type="AlphaFoldDB" id="W9RIW6"/>
<accession>W9RIW6</accession>
<evidence type="ECO:0000313" key="2">
    <source>
        <dbReference type="EMBL" id="EXB75916.1"/>
    </source>
</evidence>
<keyword evidence="3" id="KW-1185">Reference proteome</keyword>
<proteinExistence type="predicted"/>
<organism evidence="2 3">
    <name type="scientific">Morus notabilis</name>
    <dbReference type="NCBI Taxonomy" id="981085"/>
    <lineage>
        <taxon>Eukaryota</taxon>
        <taxon>Viridiplantae</taxon>
        <taxon>Streptophyta</taxon>
        <taxon>Embryophyta</taxon>
        <taxon>Tracheophyta</taxon>
        <taxon>Spermatophyta</taxon>
        <taxon>Magnoliopsida</taxon>
        <taxon>eudicotyledons</taxon>
        <taxon>Gunneridae</taxon>
        <taxon>Pentapetalae</taxon>
        <taxon>rosids</taxon>
        <taxon>fabids</taxon>
        <taxon>Rosales</taxon>
        <taxon>Moraceae</taxon>
        <taxon>Moreae</taxon>
        <taxon>Morus</taxon>
    </lineage>
</organism>
<reference evidence="3" key="1">
    <citation type="submission" date="2013-01" db="EMBL/GenBank/DDBJ databases">
        <title>Draft Genome Sequence of a Mulberry Tree, Morus notabilis C.K. Schneid.</title>
        <authorList>
            <person name="He N."/>
            <person name="Zhao S."/>
        </authorList>
    </citation>
    <scope>NUCLEOTIDE SEQUENCE</scope>
</reference>